<sequence>LDKYVRTTQSSACVEATPWIGFLEVDNKALIQNLTSTVFSVHLRDFCIVEVIITFEKKTTTPEETTLPPPPRPAEVKALQNPRAATPILEPTEKQQLGVDMLKVKVEEKIRLSEEWNEELISGITKLLRGLGVHREPIHPVAPWYITPPYIMSVTRTMVLESLTTVAAKELVLITKVEQLVSTMTAKNKAKNSAWWKCRQGENYYSPQKSRQHIEAWEEEKQWNNDTIQNIDKRGRTRYQRKEQTNFNIFQVLCILRAFHFEDLVWTREPAWQSWNFCASSLSHLSVHCTLHPKHDLFNNIVSTMTTKTTTSFLTFPSELRIAIYKHTFRDDDVLDIWKDLTCDHRRISTVVPLLESCRQVRAELFPTIIHDLKLCIRITLRCMAYEEIIIKDLGDGFTPYESSSPEPPHKTYEEPMLTWPRAINEQHKSRLIQCFTSITFSVVFGSQILLGVTIQFRGLESKVNVRLNTDPHRFCGPLPSFNRGLIPSRPWRIHSSKMEIRELNDLTVNKLQANMADKVKTLTATCCTREFVESVIGDLEGVKYRSLKQDKGTIRWYISTSGPGLNEEERSLMTEELRNLDMAKHVMWQRRTDQEKNKMAQITKDKKGRRGLEGDETVGSNGPKIRTDDDVKKKMCVKSLCL</sequence>
<comment type="caution">
    <text evidence="2">The sequence shown here is derived from an EMBL/GenBank/DDBJ whole genome shotgun (WGS) entry which is preliminary data.</text>
</comment>
<gene>
    <name evidence="2" type="ORF">D6D21_10305</name>
</gene>
<accession>A0AB74IID9</accession>
<feature type="region of interest" description="Disordered" evidence="1">
    <location>
        <begin position="594"/>
        <end position="627"/>
    </location>
</feature>
<dbReference type="EMBL" id="QZAM01000417">
    <property type="protein sequence ID" value="THW32661.1"/>
    <property type="molecule type" value="Genomic_DNA"/>
</dbReference>
<feature type="non-terminal residue" evidence="2">
    <location>
        <position position="1"/>
    </location>
</feature>
<organism evidence="2 3">
    <name type="scientific">Aureobasidium pullulans</name>
    <name type="common">Black yeast</name>
    <name type="synonym">Pullularia pullulans</name>
    <dbReference type="NCBI Taxonomy" id="5580"/>
    <lineage>
        <taxon>Eukaryota</taxon>
        <taxon>Fungi</taxon>
        <taxon>Dikarya</taxon>
        <taxon>Ascomycota</taxon>
        <taxon>Pezizomycotina</taxon>
        <taxon>Dothideomycetes</taxon>
        <taxon>Dothideomycetidae</taxon>
        <taxon>Dothideales</taxon>
        <taxon>Saccotheciaceae</taxon>
        <taxon>Aureobasidium</taxon>
    </lineage>
</organism>
<dbReference type="Proteomes" id="UP000309076">
    <property type="component" value="Unassembled WGS sequence"/>
</dbReference>
<name>A0AB74IID9_AURPU</name>
<protein>
    <submittedName>
        <fullName evidence="2">Uncharacterized protein</fullName>
    </submittedName>
</protein>
<evidence type="ECO:0000313" key="3">
    <source>
        <dbReference type="Proteomes" id="UP000309076"/>
    </source>
</evidence>
<dbReference type="AlphaFoldDB" id="A0AB74IID9"/>
<evidence type="ECO:0000256" key="1">
    <source>
        <dbReference type="SAM" id="MobiDB-lite"/>
    </source>
</evidence>
<evidence type="ECO:0000313" key="2">
    <source>
        <dbReference type="EMBL" id="THW32661.1"/>
    </source>
</evidence>
<proteinExistence type="predicted"/>
<reference evidence="2 3" key="1">
    <citation type="submission" date="2018-10" db="EMBL/GenBank/DDBJ databases">
        <title>Fifty Aureobasidium pullulans genomes reveal a recombining polyextremotolerant generalist.</title>
        <authorList>
            <person name="Gostincar C."/>
            <person name="Turk M."/>
            <person name="Zajc J."/>
            <person name="Gunde-Cimerman N."/>
        </authorList>
    </citation>
    <scope>NUCLEOTIDE SEQUENCE [LARGE SCALE GENOMIC DNA]</scope>
    <source>
        <strain evidence="2 3">EXF-10796</strain>
    </source>
</reference>